<sequence length="163" mass="17659">MSDKGNNLPEAMEHMADDLGLDKGALTNFDIGSVFKQGTNSALFLTRISHVYSENTNQQHKIEKLEEELTSVKGELEEEKAKNNALQKTEATLRLRYEHLASTGQHSVLSTTLFSLGSIAIGVTGSYINANQIPNAIIAGVIGIGMSIFAATLIISKKPKEDL</sequence>
<accession>A0AAW7YUC2</accession>
<feature type="coiled-coil region" evidence="1">
    <location>
        <begin position="48"/>
        <end position="96"/>
    </location>
</feature>
<feature type="transmembrane region" description="Helical" evidence="2">
    <location>
        <begin position="136"/>
        <end position="155"/>
    </location>
</feature>
<evidence type="ECO:0008006" key="5">
    <source>
        <dbReference type="Google" id="ProtNLM"/>
    </source>
</evidence>
<dbReference type="AlphaFoldDB" id="A0AAW7YUC2"/>
<keyword evidence="1" id="KW-0175">Coiled coil</keyword>
<evidence type="ECO:0000256" key="1">
    <source>
        <dbReference type="SAM" id="Coils"/>
    </source>
</evidence>
<dbReference type="RefSeq" id="WP_303537838.1">
    <property type="nucleotide sequence ID" value="NZ_JAUOQI010000001.1"/>
</dbReference>
<protein>
    <recommendedName>
        <fullName evidence="5">DUF2335 domain-containing protein</fullName>
    </recommendedName>
</protein>
<evidence type="ECO:0000313" key="4">
    <source>
        <dbReference type="Proteomes" id="UP001170717"/>
    </source>
</evidence>
<dbReference type="EMBL" id="JAUOQI010000001">
    <property type="protein sequence ID" value="MDO6575950.1"/>
    <property type="molecule type" value="Genomic_DNA"/>
</dbReference>
<keyword evidence="2" id="KW-0812">Transmembrane</keyword>
<evidence type="ECO:0000256" key="2">
    <source>
        <dbReference type="SAM" id="Phobius"/>
    </source>
</evidence>
<keyword evidence="2" id="KW-1133">Transmembrane helix</keyword>
<keyword evidence="2" id="KW-0472">Membrane</keyword>
<evidence type="ECO:0000313" key="3">
    <source>
        <dbReference type="EMBL" id="MDO6575950.1"/>
    </source>
</evidence>
<reference evidence="3" key="1">
    <citation type="submission" date="2023-07" db="EMBL/GenBank/DDBJ databases">
        <title>Genome content predicts the carbon catabolic preferences of heterotrophic bacteria.</title>
        <authorList>
            <person name="Gralka M."/>
        </authorList>
    </citation>
    <scope>NUCLEOTIDE SEQUENCE</scope>
    <source>
        <strain evidence="3">F2M12</strain>
    </source>
</reference>
<gene>
    <name evidence="3" type="ORF">Q4527_01020</name>
</gene>
<name>A0AAW7YUC2_9ALTE</name>
<comment type="caution">
    <text evidence="3">The sequence shown here is derived from an EMBL/GenBank/DDBJ whole genome shotgun (WGS) entry which is preliminary data.</text>
</comment>
<organism evidence="3 4">
    <name type="scientific">Alteromonas stellipolaris</name>
    <dbReference type="NCBI Taxonomy" id="233316"/>
    <lineage>
        <taxon>Bacteria</taxon>
        <taxon>Pseudomonadati</taxon>
        <taxon>Pseudomonadota</taxon>
        <taxon>Gammaproteobacteria</taxon>
        <taxon>Alteromonadales</taxon>
        <taxon>Alteromonadaceae</taxon>
        <taxon>Alteromonas/Salinimonas group</taxon>
        <taxon>Alteromonas</taxon>
    </lineage>
</organism>
<feature type="transmembrane region" description="Helical" evidence="2">
    <location>
        <begin position="108"/>
        <end position="130"/>
    </location>
</feature>
<proteinExistence type="predicted"/>
<dbReference type="Proteomes" id="UP001170717">
    <property type="component" value="Unassembled WGS sequence"/>
</dbReference>